<keyword evidence="2" id="KW-1133">Transmembrane helix</keyword>
<evidence type="ECO:0000256" key="1">
    <source>
        <dbReference type="SAM" id="MobiDB-lite"/>
    </source>
</evidence>
<feature type="transmembrane region" description="Helical" evidence="2">
    <location>
        <begin position="68"/>
        <end position="85"/>
    </location>
</feature>
<reference evidence="3" key="1">
    <citation type="journal article" date="2023" name="G3 (Bethesda)">
        <title>A reference genome for the long-term kleptoplast-retaining sea slug Elysia crispata morphotype clarki.</title>
        <authorList>
            <person name="Eastman K.E."/>
            <person name="Pendleton A.L."/>
            <person name="Shaikh M.A."/>
            <person name="Suttiyut T."/>
            <person name="Ogas R."/>
            <person name="Tomko P."/>
            <person name="Gavelis G."/>
            <person name="Widhalm J.R."/>
            <person name="Wisecaver J.H."/>
        </authorList>
    </citation>
    <scope>NUCLEOTIDE SEQUENCE</scope>
    <source>
        <strain evidence="3">ECLA1</strain>
    </source>
</reference>
<proteinExistence type="predicted"/>
<evidence type="ECO:0000313" key="4">
    <source>
        <dbReference type="Proteomes" id="UP001283361"/>
    </source>
</evidence>
<dbReference type="AlphaFoldDB" id="A0AAE0ZBZ8"/>
<protein>
    <submittedName>
        <fullName evidence="3">Uncharacterized protein</fullName>
    </submittedName>
</protein>
<organism evidence="3 4">
    <name type="scientific">Elysia crispata</name>
    <name type="common">lettuce slug</name>
    <dbReference type="NCBI Taxonomy" id="231223"/>
    <lineage>
        <taxon>Eukaryota</taxon>
        <taxon>Metazoa</taxon>
        <taxon>Spiralia</taxon>
        <taxon>Lophotrochozoa</taxon>
        <taxon>Mollusca</taxon>
        <taxon>Gastropoda</taxon>
        <taxon>Heterobranchia</taxon>
        <taxon>Euthyneura</taxon>
        <taxon>Panpulmonata</taxon>
        <taxon>Sacoglossa</taxon>
        <taxon>Placobranchoidea</taxon>
        <taxon>Plakobranchidae</taxon>
        <taxon>Elysia</taxon>
    </lineage>
</organism>
<feature type="region of interest" description="Disordered" evidence="1">
    <location>
        <begin position="1"/>
        <end position="36"/>
    </location>
</feature>
<evidence type="ECO:0000313" key="3">
    <source>
        <dbReference type="EMBL" id="KAK3766101.1"/>
    </source>
</evidence>
<keyword evidence="2" id="KW-0472">Membrane</keyword>
<gene>
    <name evidence="3" type="ORF">RRG08_002333</name>
</gene>
<accession>A0AAE0ZBZ8</accession>
<name>A0AAE0ZBZ8_9GAST</name>
<dbReference type="Proteomes" id="UP001283361">
    <property type="component" value="Unassembled WGS sequence"/>
</dbReference>
<dbReference type="EMBL" id="JAWDGP010004263">
    <property type="protein sequence ID" value="KAK3766101.1"/>
    <property type="molecule type" value="Genomic_DNA"/>
</dbReference>
<keyword evidence="4" id="KW-1185">Reference proteome</keyword>
<comment type="caution">
    <text evidence="3">The sequence shown here is derived from an EMBL/GenBank/DDBJ whole genome shotgun (WGS) entry which is preliminary data.</text>
</comment>
<keyword evidence="2" id="KW-0812">Transmembrane</keyword>
<sequence length="87" mass="10084">MSGDHSINERNQSGRYRSRQSRFDTAPGSDMQQGNSILLSRGWSDSQLLCPVARTKEKKNWCRQRSQWVIRVMFYDVSIVVFTAIKS</sequence>
<evidence type="ECO:0000256" key="2">
    <source>
        <dbReference type="SAM" id="Phobius"/>
    </source>
</evidence>